<evidence type="ECO:0000256" key="5">
    <source>
        <dbReference type="ARBA" id="ARBA00022801"/>
    </source>
</evidence>
<keyword evidence="5" id="KW-0378">Hydrolase</keyword>
<dbReference type="AlphaFoldDB" id="A0A921HX06"/>
<dbReference type="SUPFAM" id="SSF51261">
    <property type="entry name" value="Duplicated hybrid motif"/>
    <property type="match status" value="1"/>
</dbReference>
<keyword evidence="4" id="KW-0479">Metal-binding</keyword>
<evidence type="ECO:0000259" key="9">
    <source>
        <dbReference type="Pfam" id="PF01551"/>
    </source>
</evidence>
<dbReference type="Proteomes" id="UP000717835">
    <property type="component" value="Unassembled WGS sequence"/>
</dbReference>
<evidence type="ECO:0000313" key="12">
    <source>
        <dbReference type="Proteomes" id="UP000717835"/>
    </source>
</evidence>
<evidence type="ECO:0000256" key="8">
    <source>
        <dbReference type="SAM" id="MobiDB-lite"/>
    </source>
</evidence>
<comment type="caution">
    <text evidence="11">The sequence shown here is derived from an EMBL/GenBank/DDBJ whole genome shotgun (WGS) entry which is preliminary data.</text>
</comment>
<evidence type="ECO:0000256" key="2">
    <source>
        <dbReference type="ARBA" id="ARBA00004196"/>
    </source>
</evidence>
<evidence type="ECO:0000256" key="1">
    <source>
        <dbReference type="ARBA" id="ARBA00001947"/>
    </source>
</evidence>
<evidence type="ECO:0000313" key="11">
    <source>
        <dbReference type="EMBL" id="HJF92539.1"/>
    </source>
</evidence>
<evidence type="ECO:0000259" key="10">
    <source>
        <dbReference type="Pfam" id="PF19425"/>
    </source>
</evidence>
<feature type="domain" description="M23ase beta-sheet core" evidence="9">
    <location>
        <begin position="272"/>
        <end position="369"/>
    </location>
</feature>
<dbReference type="Pfam" id="PF01551">
    <property type="entry name" value="Peptidase_M23"/>
    <property type="match status" value="1"/>
</dbReference>
<organism evidence="11 12">
    <name type="scientific">Mediterranea massiliensis</name>
    <dbReference type="NCBI Taxonomy" id="1841865"/>
    <lineage>
        <taxon>Bacteria</taxon>
        <taxon>Pseudomonadati</taxon>
        <taxon>Bacteroidota</taxon>
        <taxon>Bacteroidia</taxon>
        <taxon>Bacteroidales</taxon>
        <taxon>Bacteroidaceae</taxon>
        <taxon>Mediterranea</taxon>
    </lineage>
</organism>
<dbReference type="PANTHER" id="PTHR21666:SF288">
    <property type="entry name" value="CELL DIVISION PROTEIN YTFB"/>
    <property type="match status" value="1"/>
</dbReference>
<name>A0A921HX06_9BACT</name>
<feature type="region of interest" description="Disordered" evidence="8">
    <location>
        <begin position="406"/>
        <end position="429"/>
    </location>
</feature>
<dbReference type="GO" id="GO:0030313">
    <property type="term" value="C:cell envelope"/>
    <property type="evidence" value="ECO:0007669"/>
    <property type="project" value="UniProtKB-SubCell"/>
</dbReference>
<reference evidence="11" key="2">
    <citation type="submission" date="2021-09" db="EMBL/GenBank/DDBJ databases">
        <authorList>
            <person name="Gilroy R."/>
        </authorList>
    </citation>
    <scope>NUCLEOTIDE SEQUENCE</scope>
    <source>
        <strain evidence="11">CHK55-1828</strain>
    </source>
</reference>
<reference evidence="11" key="1">
    <citation type="journal article" date="2021" name="PeerJ">
        <title>Extensive microbial diversity within the chicken gut microbiome revealed by metagenomics and culture.</title>
        <authorList>
            <person name="Gilroy R."/>
            <person name="Ravi A."/>
            <person name="Getino M."/>
            <person name="Pursley I."/>
            <person name="Horton D.L."/>
            <person name="Alikhan N.F."/>
            <person name="Baker D."/>
            <person name="Gharbi K."/>
            <person name="Hall N."/>
            <person name="Watson M."/>
            <person name="Adriaenssens E.M."/>
            <person name="Foster-Nyarko E."/>
            <person name="Jarju S."/>
            <person name="Secka A."/>
            <person name="Antonio M."/>
            <person name="Oren A."/>
            <person name="Chaudhuri R.R."/>
            <person name="La Ragione R."/>
            <person name="Hildebrand F."/>
            <person name="Pallen M.J."/>
        </authorList>
    </citation>
    <scope>NUCLEOTIDE SEQUENCE</scope>
    <source>
        <strain evidence="11">CHK55-1828</strain>
    </source>
</reference>
<evidence type="ECO:0000256" key="6">
    <source>
        <dbReference type="ARBA" id="ARBA00022833"/>
    </source>
</evidence>
<keyword evidence="6" id="KW-0862">Zinc</keyword>
<dbReference type="GO" id="GO:0004222">
    <property type="term" value="F:metalloendopeptidase activity"/>
    <property type="evidence" value="ECO:0007669"/>
    <property type="project" value="TreeGrafter"/>
</dbReference>
<gene>
    <name evidence="11" type="ORF">K8W02_09180</name>
</gene>
<evidence type="ECO:0000256" key="7">
    <source>
        <dbReference type="ARBA" id="ARBA00023049"/>
    </source>
</evidence>
<keyword evidence="7" id="KW-0482">Metalloprotease</keyword>
<dbReference type="GO" id="GO:0006508">
    <property type="term" value="P:proteolysis"/>
    <property type="evidence" value="ECO:0007669"/>
    <property type="project" value="UniProtKB-KW"/>
</dbReference>
<comment type="subcellular location">
    <subcellularLocation>
        <location evidence="2">Cell envelope</location>
    </subcellularLocation>
</comment>
<feature type="domain" description="Csd3-like second N-terminal" evidence="10">
    <location>
        <begin position="138"/>
        <end position="259"/>
    </location>
</feature>
<evidence type="ECO:0000256" key="4">
    <source>
        <dbReference type="ARBA" id="ARBA00022723"/>
    </source>
</evidence>
<dbReference type="Gene3D" id="3.10.450.350">
    <property type="match status" value="1"/>
</dbReference>
<dbReference type="Pfam" id="PF19425">
    <property type="entry name" value="Csd3_N2"/>
    <property type="match status" value="1"/>
</dbReference>
<comment type="cofactor">
    <cofactor evidence="1">
        <name>Zn(2+)</name>
        <dbReference type="ChEBI" id="CHEBI:29105"/>
    </cofactor>
</comment>
<protein>
    <submittedName>
        <fullName evidence="11">Peptidoglycan DD-metalloendopeptidase family protein</fullName>
    </submittedName>
</protein>
<dbReference type="PANTHER" id="PTHR21666">
    <property type="entry name" value="PEPTIDASE-RELATED"/>
    <property type="match status" value="1"/>
</dbReference>
<dbReference type="Gene3D" id="2.70.70.10">
    <property type="entry name" value="Glucose Permease (Domain IIA)"/>
    <property type="match status" value="1"/>
</dbReference>
<dbReference type="GO" id="GO:0046872">
    <property type="term" value="F:metal ion binding"/>
    <property type="evidence" value="ECO:0007669"/>
    <property type="project" value="UniProtKB-KW"/>
</dbReference>
<sequence length="429" mass="47524">MVAAGALLLFLPTYRGGGELDEVTVTDSADVQEMVCEYGIPVDRYNLKYGIVQPRQSLGSILGGHGVDTRTVHRLGEKARGVFDVRRIRSGQAYALFFSKRDSLAPPRFFVYEEDPKSYVVFDLRGDLAVSRGQNPAEWRTQTVVGQVESSLWVAMQRSGTSPLLAVTLSHIFGWTIDFFGLQKEDEFRVIYEQEYVRGQALDNFHVLAASFRASDSTYYAIPFVQDDEELYYNERGNSLEGAFLKAPLDFYRISSRFTNSRYHPVLKRYRAHHGVDYAAPAGTPVYAIGSGKVIARAYQAGGGGNYVKIRHNSTYTTTYMHLSRFAKGLKVGDMVQQKQIIGYVGSTGLSTGPHLDFRVYENGRPINPLTIKSQPKKPIAPAHRAAFGQLCDSLVKRLATLAPPSEPAGIDKDTVSAAGGQKQDIGIR</sequence>
<proteinExistence type="predicted"/>
<dbReference type="EMBL" id="DYVX01000076">
    <property type="protein sequence ID" value="HJF92539.1"/>
    <property type="molecule type" value="Genomic_DNA"/>
</dbReference>
<keyword evidence="3" id="KW-0645">Protease</keyword>
<dbReference type="InterPro" id="IPR016047">
    <property type="entry name" value="M23ase_b-sheet_dom"/>
</dbReference>
<dbReference type="CDD" id="cd12797">
    <property type="entry name" value="M23_peptidase"/>
    <property type="match status" value="1"/>
</dbReference>
<dbReference type="InterPro" id="IPR011055">
    <property type="entry name" value="Dup_hybrid_motif"/>
</dbReference>
<dbReference type="InterPro" id="IPR045834">
    <property type="entry name" value="Csd3_N2"/>
</dbReference>
<dbReference type="InterPro" id="IPR050570">
    <property type="entry name" value="Cell_wall_metabolism_enzyme"/>
</dbReference>
<evidence type="ECO:0000256" key="3">
    <source>
        <dbReference type="ARBA" id="ARBA00022670"/>
    </source>
</evidence>
<accession>A0A921HX06</accession>